<keyword evidence="4" id="KW-1185">Reference proteome</keyword>
<dbReference type="GO" id="GO:0005524">
    <property type="term" value="F:ATP binding"/>
    <property type="evidence" value="ECO:0007669"/>
    <property type="project" value="UniProtKB-KW"/>
</dbReference>
<keyword evidence="1" id="KW-0547">Nucleotide-binding</keyword>
<keyword evidence="2" id="KW-0067">ATP-binding</keyword>
<dbReference type="NCBIfam" id="NF040713">
    <property type="entry name" value="ZapE"/>
    <property type="match status" value="1"/>
</dbReference>
<evidence type="ECO:0000256" key="2">
    <source>
        <dbReference type="ARBA" id="ARBA00022840"/>
    </source>
</evidence>
<dbReference type="Pfam" id="PF03969">
    <property type="entry name" value="AFG1_ATPase"/>
    <property type="match status" value="1"/>
</dbReference>
<comment type="caution">
    <text evidence="3">The sequence shown here is derived from an EMBL/GenBank/DDBJ whole genome shotgun (WGS) entry which is preliminary data.</text>
</comment>
<accession>A0A2S4MAV2</accession>
<dbReference type="Proteomes" id="UP000236919">
    <property type="component" value="Unassembled WGS sequence"/>
</dbReference>
<dbReference type="RefSeq" id="WP_103718464.1">
    <property type="nucleotide sequence ID" value="NZ_PQFZ01000006.1"/>
</dbReference>
<dbReference type="InterPro" id="IPR027417">
    <property type="entry name" value="P-loop_NTPase"/>
</dbReference>
<protein>
    <submittedName>
        <fullName evidence="3">Cell division protein ZapE</fullName>
    </submittedName>
</protein>
<sequence>MSASISDRYFALVEAGAIERDPAQVAVVRRLAALAEALGARRLGRKSSALGWLLGGKQSSSEAPKGLYIWGSVGRGKTMLMDLFYDAAPVPKRRRVHFHEFLADVHSRIFAYRQKLKAGEVKEPDPIAPIAAELAAEANLLCFDEFTVTDIADAMILGRLFTALFTAGVVVVATSNVEPSRLYEGGLNRALFLPFIALLTERVEVLRLDARTDFRLEKLGGAPTYHVPADATARAALDEAFRRVSGAAHGVRVTLSVKGHEMRIPQAAGGVARASFSDLCSQAYGASDYIALAQRFHTLVLDDIPALARDRRNEAKRFIILIDTLYEHHVKLVASAAAEPQELYKDGNGREAFEFDRTVSRLIEMRSDDYLALPHGRADSAASGDSGGLVET</sequence>
<proteinExistence type="predicted"/>
<dbReference type="InterPro" id="IPR005654">
    <property type="entry name" value="ATPase_AFG1-like"/>
</dbReference>
<reference evidence="3 4" key="1">
    <citation type="submission" date="2018-01" db="EMBL/GenBank/DDBJ databases">
        <title>Genomic Encyclopedia of Type Strains, Phase III (KMG-III): the genomes of soil and plant-associated and newly described type strains.</title>
        <authorList>
            <person name="Whitman W."/>
        </authorList>
    </citation>
    <scope>NUCLEOTIDE SEQUENCE [LARGE SCALE GENOMIC DNA]</scope>
    <source>
        <strain evidence="3 4">1131</strain>
    </source>
</reference>
<dbReference type="GO" id="GO:0016887">
    <property type="term" value="F:ATP hydrolysis activity"/>
    <property type="evidence" value="ECO:0007669"/>
    <property type="project" value="InterPro"/>
</dbReference>
<dbReference type="AlphaFoldDB" id="A0A2S4MAV2"/>
<gene>
    <name evidence="3" type="ORF">CYD53_106163</name>
</gene>
<keyword evidence="3" id="KW-0131">Cell cycle</keyword>
<keyword evidence="3" id="KW-0132">Cell division</keyword>
<dbReference type="EMBL" id="PQFZ01000006">
    <property type="protein sequence ID" value="POR51880.1"/>
    <property type="molecule type" value="Genomic_DNA"/>
</dbReference>
<dbReference type="OrthoDB" id="9774491at2"/>
<dbReference type="Gene3D" id="3.40.50.300">
    <property type="entry name" value="P-loop containing nucleotide triphosphate hydrolases"/>
    <property type="match status" value="2"/>
</dbReference>
<evidence type="ECO:0000313" key="3">
    <source>
        <dbReference type="EMBL" id="POR51880.1"/>
    </source>
</evidence>
<organism evidence="3 4">
    <name type="scientific">Bosea psychrotolerans</name>
    <dbReference type="NCBI Taxonomy" id="1871628"/>
    <lineage>
        <taxon>Bacteria</taxon>
        <taxon>Pseudomonadati</taxon>
        <taxon>Pseudomonadota</taxon>
        <taxon>Alphaproteobacteria</taxon>
        <taxon>Hyphomicrobiales</taxon>
        <taxon>Boseaceae</taxon>
        <taxon>Bosea</taxon>
    </lineage>
</organism>
<dbReference type="GO" id="GO:0051301">
    <property type="term" value="P:cell division"/>
    <property type="evidence" value="ECO:0007669"/>
    <property type="project" value="UniProtKB-KW"/>
</dbReference>
<evidence type="ECO:0000313" key="4">
    <source>
        <dbReference type="Proteomes" id="UP000236919"/>
    </source>
</evidence>
<dbReference type="GO" id="GO:0005737">
    <property type="term" value="C:cytoplasm"/>
    <property type="evidence" value="ECO:0007669"/>
    <property type="project" value="TreeGrafter"/>
</dbReference>
<name>A0A2S4MAV2_9HYPH</name>
<evidence type="ECO:0000256" key="1">
    <source>
        <dbReference type="ARBA" id="ARBA00022741"/>
    </source>
</evidence>
<dbReference type="PANTHER" id="PTHR12169">
    <property type="entry name" value="ATPASE N2B"/>
    <property type="match status" value="1"/>
</dbReference>
<dbReference type="PANTHER" id="PTHR12169:SF6">
    <property type="entry name" value="AFG1-LIKE ATPASE"/>
    <property type="match status" value="1"/>
</dbReference>
<dbReference type="SUPFAM" id="SSF52540">
    <property type="entry name" value="P-loop containing nucleoside triphosphate hydrolases"/>
    <property type="match status" value="1"/>
</dbReference>